<protein>
    <recommendedName>
        <fullName evidence="5">Hydrogenase maturation factor HypA</fullName>
    </recommendedName>
</protein>
<dbReference type="HAMAP" id="MF_00213">
    <property type="entry name" value="HypA_HybF"/>
    <property type="match status" value="1"/>
</dbReference>
<dbReference type="PANTHER" id="PTHR34535">
    <property type="entry name" value="HYDROGENASE MATURATION FACTOR HYPA"/>
    <property type="match status" value="1"/>
</dbReference>
<organism evidence="6 7">
    <name type="scientific">Martelella lutilitoris</name>
    <dbReference type="NCBI Taxonomy" id="2583532"/>
    <lineage>
        <taxon>Bacteria</taxon>
        <taxon>Pseudomonadati</taxon>
        <taxon>Pseudomonadota</taxon>
        <taxon>Alphaproteobacteria</taxon>
        <taxon>Hyphomicrobiales</taxon>
        <taxon>Aurantimonadaceae</taxon>
        <taxon>Martelella</taxon>
    </lineage>
</organism>
<dbReference type="InterPro" id="IPR000688">
    <property type="entry name" value="HypA/HybF"/>
</dbReference>
<keyword evidence="4 5" id="KW-0862">Zinc</keyword>
<dbReference type="Pfam" id="PF01155">
    <property type="entry name" value="HypA"/>
    <property type="match status" value="1"/>
</dbReference>
<evidence type="ECO:0000256" key="1">
    <source>
        <dbReference type="ARBA" id="ARBA00010748"/>
    </source>
</evidence>
<keyword evidence="3 5" id="KW-0479">Metal-binding</keyword>
<evidence type="ECO:0000256" key="4">
    <source>
        <dbReference type="ARBA" id="ARBA00022833"/>
    </source>
</evidence>
<dbReference type="EMBL" id="VCLB01000011">
    <property type="protein sequence ID" value="TNB46325.1"/>
    <property type="molecule type" value="Genomic_DNA"/>
</dbReference>
<dbReference type="GO" id="GO:0008270">
    <property type="term" value="F:zinc ion binding"/>
    <property type="evidence" value="ECO:0007669"/>
    <property type="project" value="UniProtKB-UniRule"/>
</dbReference>
<dbReference type="PIRSF" id="PIRSF004761">
    <property type="entry name" value="Hydrgn_mat_HypA"/>
    <property type="match status" value="1"/>
</dbReference>
<dbReference type="OrthoDB" id="288014at2"/>
<dbReference type="GO" id="GO:0016151">
    <property type="term" value="F:nickel cation binding"/>
    <property type="evidence" value="ECO:0007669"/>
    <property type="project" value="UniProtKB-UniRule"/>
</dbReference>
<dbReference type="Gene3D" id="3.30.2320.80">
    <property type="match status" value="1"/>
</dbReference>
<evidence type="ECO:0000256" key="2">
    <source>
        <dbReference type="ARBA" id="ARBA00022596"/>
    </source>
</evidence>
<feature type="binding site" evidence="5">
    <location>
        <position position="76"/>
    </location>
    <ligand>
        <name>Zn(2+)</name>
        <dbReference type="ChEBI" id="CHEBI:29105"/>
    </ligand>
</feature>
<accession>A0A5C4JLG9</accession>
<feature type="binding site" evidence="5">
    <location>
        <position position="89"/>
    </location>
    <ligand>
        <name>Zn(2+)</name>
        <dbReference type="ChEBI" id="CHEBI:29105"/>
    </ligand>
</feature>
<evidence type="ECO:0000256" key="3">
    <source>
        <dbReference type="ARBA" id="ARBA00022723"/>
    </source>
</evidence>
<sequence length="113" mass="12483">MHELSICESLVTIMEEEAERQKFTRVKRVCLEIGPFSGVEIDALRFSFEIAVRGTVAEDAVLDIEQPQTEAKCMVCGNKMAVEDHFAICPHCGSGQLQASGGNMLRIRALEVI</sequence>
<proteinExistence type="inferred from homology"/>
<dbReference type="InterPro" id="IPR020538">
    <property type="entry name" value="Hydgase_Ni_incorp_HypA/HybF_CS"/>
</dbReference>
<comment type="caution">
    <text evidence="6">The sequence shown here is derived from an EMBL/GenBank/DDBJ whole genome shotgun (WGS) entry which is preliminary data.</text>
</comment>
<dbReference type="AlphaFoldDB" id="A0A5C4JLG9"/>
<dbReference type="Proteomes" id="UP000307874">
    <property type="component" value="Unassembled WGS sequence"/>
</dbReference>
<comment type="function">
    <text evidence="5">Involved in the maturation of [NiFe] hydrogenases. Required for nickel insertion into the metal center of the hydrogenase.</text>
</comment>
<dbReference type="NCBIfam" id="TIGR00100">
    <property type="entry name" value="hypA"/>
    <property type="match status" value="1"/>
</dbReference>
<feature type="binding site" evidence="5">
    <location>
        <position position="2"/>
    </location>
    <ligand>
        <name>Ni(2+)</name>
        <dbReference type="ChEBI" id="CHEBI:49786"/>
    </ligand>
</feature>
<dbReference type="PROSITE" id="PS01249">
    <property type="entry name" value="HYPA"/>
    <property type="match status" value="1"/>
</dbReference>
<gene>
    <name evidence="5 6" type="primary">hypA</name>
    <name evidence="6" type="ORF">FF124_19065</name>
</gene>
<evidence type="ECO:0000256" key="5">
    <source>
        <dbReference type="HAMAP-Rule" id="MF_00213"/>
    </source>
</evidence>
<dbReference type="GO" id="GO:0016530">
    <property type="term" value="F:metallochaperone activity"/>
    <property type="evidence" value="ECO:0007669"/>
    <property type="project" value="UniProtKB-ARBA"/>
</dbReference>
<name>A0A5C4JLG9_9HYPH</name>
<feature type="binding site" evidence="5">
    <location>
        <position position="92"/>
    </location>
    <ligand>
        <name>Zn(2+)</name>
        <dbReference type="ChEBI" id="CHEBI:29105"/>
    </ligand>
</feature>
<dbReference type="FunFam" id="3.30.2320.80:FF:000001">
    <property type="entry name" value="Hydrogenase maturation factor HypA"/>
    <property type="match status" value="1"/>
</dbReference>
<keyword evidence="7" id="KW-1185">Reference proteome</keyword>
<feature type="binding site" evidence="5">
    <location>
        <position position="73"/>
    </location>
    <ligand>
        <name>Zn(2+)</name>
        <dbReference type="ChEBI" id="CHEBI:29105"/>
    </ligand>
</feature>
<keyword evidence="2 5" id="KW-0533">Nickel</keyword>
<dbReference type="PANTHER" id="PTHR34535:SF3">
    <property type="entry name" value="HYDROGENASE MATURATION FACTOR HYPA"/>
    <property type="match status" value="1"/>
</dbReference>
<evidence type="ECO:0000313" key="6">
    <source>
        <dbReference type="EMBL" id="TNB46325.1"/>
    </source>
</evidence>
<dbReference type="GO" id="GO:0051604">
    <property type="term" value="P:protein maturation"/>
    <property type="evidence" value="ECO:0007669"/>
    <property type="project" value="InterPro"/>
</dbReference>
<evidence type="ECO:0000313" key="7">
    <source>
        <dbReference type="Proteomes" id="UP000307874"/>
    </source>
</evidence>
<comment type="similarity">
    <text evidence="1 5">Belongs to the HypA/HybF family.</text>
</comment>
<reference evidence="6 7" key="1">
    <citation type="submission" date="2019-06" db="EMBL/GenBank/DDBJ databases">
        <title>Martelella lutilitoris sp. nov., isolated from a tidal mudflat.</title>
        <authorList>
            <person name="Kim Y.-J."/>
        </authorList>
    </citation>
    <scope>NUCLEOTIDE SEQUENCE [LARGE SCALE GENOMIC DNA]</scope>
    <source>
        <strain evidence="6 7">GH2-6</strain>
    </source>
</reference>